<dbReference type="Gene3D" id="3.30.1300.30">
    <property type="entry name" value="GSPII I/J protein-like"/>
    <property type="match status" value="1"/>
</dbReference>
<keyword evidence="5 10" id="KW-0997">Cell inner membrane</keyword>
<keyword evidence="7" id="KW-0653">Protein transport</keyword>
<sequence>MRQTGVAVVTALLLTTLAITIVASLFWQQQVQVRSIENQRMQLQKKWILRGAIDWARLILREDARHSTADYLGEPWSVKLENTRLDQYVEDGSTDAKDSDATLSGQIVDAQASYNLNNLATNGKVDPREIAVFSRLLTNLRLPGGLAATAATAIAQTQPKLTQALNPDSTGAATSTSNGATLAANNPVNNPASGAVETNTTSSSSNTSVQFLRFTQVDDLLAVPGFTPDMLRSLRPFVVVLPRTGGITPVNVNTAPAEVISARIDGVSMGDAAQMIASRDTAFFANAADFTHRFSDKTKNIGPSDVDIKTGFFIVNGKVKMSRSALDVSALVSRATDGTTTVLWVREN</sequence>
<feature type="compositionally biased region" description="Low complexity" evidence="11">
    <location>
        <begin position="169"/>
        <end position="186"/>
    </location>
</feature>
<gene>
    <name evidence="14" type="primary">gspK</name>
    <name evidence="14" type="ORF">H8K32_06200</name>
</gene>
<dbReference type="InterPro" id="IPR005628">
    <property type="entry name" value="GspK"/>
</dbReference>
<dbReference type="InterPro" id="IPR045584">
    <property type="entry name" value="Pilin-like"/>
</dbReference>
<evidence type="ECO:0000259" key="12">
    <source>
        <dbReference type="Pfam" id="PF03934"/>
    </source>
</evidence>
<proteinExistence type="inferred from homology"/>
<comment type="similarity">
    <text evidence="2 10">Belongs to the GSP K family.</text>
</comment>
<comment type="subcellular location">
    <subcellularLocation>
        <location evidence="1 10">Cell inner membrane</location>
    </subcellularLocation>
</comment>
<dbReference type="InterPro" id="IPR038072">
    <property type="entry name" value="GspK_central_sf"/>
</dbReference>
<name>A0A923KNB8_9BURK</name>
<dbReference type="InterPro" id="IPR049031">
    <property type="entry name" value="T2SSK_SAM-like_1st"/>
</dbReference>
<evidence type="ECO:0000256" key="2">
    <source>
        <dbReference type="ARBA" id="ARBA00007246"/>
    </source>
</evidence>
<dbReference type="EMBL" id="JACOFV010000004">
    <property type="protein sequence ID" value="MBC3861688.1"/>
    <property type="molecule type" value="Genomic_DNA"/>
</dbReference>
<dbReference type="PANTHER" id="PTHR38831:SF1">
    <property type="entry name" value="TYPE II SECRETION SYSTEM PROTEIN K-RELATED"/>
    <property type="match status" value="1"/>
</dbReference>
<feature type="region of interest" description="Disordered" evidence="11">
    <location>
        <begin position="164"/>
        <end position="203"/>
    </location>
</feature>
<dbReference type="Pfam" id="PF21687">
    <property type="entry name" value="T2SSK_1st"/>
    <property type="match status" value="1"/>
</dbReference>
<evidence type="ECO:0000256" key="11">
    <source>
        <dbReference type="SAM" id="MobiDB-lite"/>
    </source>
</evidence>
<dbReference type="PANTHER" id="PTHR38831">
    <property type="entry name" value="TYPE II SECRETION SYSTEM PROTEIN K"/>
    <property type="match status" value="1"/>
</dbReference>
<evidence type="ECO:0000313" key="15">
    <source>
        <dbReference type="Proteomes" id="UP000634011"/>
    </source>
</evidence>
<evidence type="ECO:0000256" key="8">
    <source>
        <dbReference type="ARBA" id="ARBA00022989"/>
    </source>
</evidence>
<keyword evidence="4 10" id="KW-1003">Cell membrane</keyword>
<reference evidence="14" key="1">
    <citation type="submission" date="2020-08" db="EMBL/GenBank/DDBJ databases">
        <title>Novel species isolated from subtropical streams in China.</title>
        <authorList>
            <person name="Lu H."/>
        </authorList>
    </citation>
    <scope>NUCLEOTIDE SEQUENCE</scope>
    <source>
        <strain evidence="14">KACC 12607</strain>
    </source>
</reference>
<evidence type="ECO:0000256" key="10">
    <source>
        <dbReference type="PIRNR" id="PIRNR002786"/>
    </source>
</evidence>
<dbReference type="InterPro" id="IPR049179">
    <property type="entry name" value="T2SSK_SAM-like_2nd"/>
</dbReference>
<dbReference type="PIRSF" id="PIRSF002786">
    <property type="entry name" value="XcpX"/>
    <property type="match status" value="1"/>
</dbReference>
<accession>A0A923KNB8</accession>
<dbReference type="SUPFAM" id="SSF54523">
    <property type="entry name" value="Pili subunits"/>
    <property type="match status" value="1"/>
</dbReference>
<dbReference type="AlphaFoldDB" id="A0A923KNB8"/>
<keyword evidence="9 10" id="KW-0472">Membrane</keyword>
<comment type="caution">
    <text evidence="14">The sequence shown here is derived from an EMBL/GenBank/DDBJ whole genome shotgun (WGS) entry which is preliminary data.</text>
</comment>
<feature type="domain" description="T2SS protein K second SAM-like" evidence="12">
    <location>
        <begin position="250"/>
        <end position="293"/>
    </location>
</feature>
<evidence type="ECO:0000256" key="6">
    <source>
        <dbReference type="ARBA" id="ARBA00022692"/>
    </source>
</evidence>
<evidence type="ECO:0000256" key="7">
    <source>
        <dbReference type="ARBA" id="ARBA00022927"/>
    </source>
</evidence>
<evidence type="ECO:0000313" key="14">
    <source>
        <dbReference type="EMBL" id="MBC3861688.1"/>
    </source>
</evidence>
<evidence type="ECO:0000259" key="13">
    <source>
        <dbReference type="Pfam" id="PF21687"/>
    </source>
</evidence>
<evidence type="ECO:0000256" key="1">
    <source>
        <dbReference type="ARBA" id="ARBA00004533"/>
    </source>
</evidence>
<feature type="domain" description="T2SS protein K first SAM-like" evidence="13">
    <location>
        <begin position="114"/>
        <end position="242"/>
    </location>
</feature>
<keyword evidence="3 10" id="KW-0813">Transport</keyword>
<keyword evidence="6" id="KW-0812">Transmembrane</keyword>
<evidence type="ECO:0000256" key="4">
    <source>
        <dbReference type="ARBA" id="ARBA00022475"/>
    </source>
</evidence>
<protein>
    <recommendedName>
        <fullName evidence="10">Type II secretion system protein K</fullName>
    </recommendedName>
</protein>
<dbReference type="GO" id="GO:0005886">
    <property type="term" value="C:plasma membrane"/>
    <property type="evidence" value="ECO:0007669"/>
    <property type="project" value="UniProtKB-SubCell"/>
</dbReference>
<dbReference type="Proteomes" id="UP000634011">
    <property type="component" value="Unassembled WGS sequence"/>
</dbReference>
<evidence type="ECO:0000256" key="9">
    <source>
        <dbReference type="ARBA" id="ARBA00023136"/>
    </source>
</evidence>
<evidence type="ECO:0000256" key="5">
    <source>
        <dbReference type="ARBA" id="ARBA00022519"/>
    </source>
</evidence>
<organism evidence="14 15">
    <name type="scientific">Undibacterium jejuense</name>
    <dbReference type="NCBI Taxonomy" id="1344949"/>
    <lineage>
        <taxon>Bacteria</taxon>
        <taxon>Pseudomonadati</taxon>
        <taxon>Pseudomonadota</taxon>
        <taxon>Betaproteobacteria</taxon>
        <taxon>Burkholderiales</taxon>
        <taxon>Oxalobacteraceae</taxon>
        <taxon>Undibacterium</taxon>
    </lineage>
</organism>
<dbReference type="SUPFAM" id="SSF158544">
    <property type="entry name" value="GspK insert domain-like"/>
    <property type="match status" value="1"/>
</dbReference>
<keyword evidence="8" id="KW-1133">Transmembrane helix</keyword>
<dbReference type="GO" id="GO:0009306">
    <property type="term" value="P:protein secretion"/>
    <property type="evidence" value="ECO:0007669"/>
    <property type="project" value="InterPro"/>
</dbReference>
<dbReference type="NCBIfam" id="NF037980">
    <property type="entry name" value="T2SS_GspK"/>
    <property type="match status" value="1"/>
</dbReference>
<dbReference type="Pfam" id="PF03934">
    <property type="entry name" value="T2SSK"/>
    <property type="match status" value="1"/>
</dbReference>
<keyword evidence="15" id="KW-1185">Reference proteome</keyword>
<evidence type="ECO:0000256" key="3">
    <source>
        <dbReference type="ARBA" id="ARBA00022448"/>
    </source>
</evidence>